<feature type="domain" description="DUF7086" evidence="1">
    <location>
        <begin position="29"/>
        <end position="162"/>
    </location>
</feature>
<dbReference type="PANTHER" id="PTHR34272">
    <property type="entry name" value="EXPRESSED PROTEIN"/>
    <property type="match status" value="1"/>
</dbReference>
<dbReference type="EMBL" id="KK198761">
    <property type="protein sequence ID" value="KCW55337.1"/>
    <property type="molecule type" value="Genomic_DNA"/>
</dbReference>
<organism evidence="2">
    <name type="scientific">Eucalyptus grandis</name>
    <name type="common">Flooded gum</name>
    <dbReference type="NCBI Taxonomy" id="71139"/>
    <lineage>
        <taxon>Eukaryota</taxon>
        <taxon>Viridiplantae</taxon>
        <taxon>Streptophyta</taxon>
        <taxon>Embryophyta</taxon>
        <taxon>Tracheophyta</taxon>
        <taxon>Spermatophyta</taxon>
        <taxon>Magnoliopsida</taxon>
        <taxon>eudicotyledons</taxon>
        <taxon>Gunneridae</taxon>
        <taxon>Pentapetalae</taxon>
        <taxon>rosids</taxon>
        <taxon>malvids</taxon>
        <taxon>Myrtales</taxon>
        <taxon>Myrtaceae</taxon>
        <taxon>Myrtoideae</taxon>
        <taxon>Eucalypteae</taxon>
        <taxon>Eucalyptus</taxon>
    </lineage>
</organism>
<dbReference type="InParanoid" id="A0A059AMX4"/>
<reference evidence="2" key="1">
    <citation type="submission" date="2013-07" db="EMBL/GenBank/DDBJ databases">
        <title>The genome of Eucalyptus grandis.</title>
        <authorList>
            <person name="Schmutz J."/>
            <person name="Hayes R."/>
            <person name="Myburg A."/>
            <person name="Tuskan G."/>
            <person name="Grattapaglia D."/>
            <person name="Rokhsar D.S."/>
        </authorList>
    </citation>
    <scope>NUCLEOTIDE SEQUENCE</scope>
    <source>
        <tissue evidence="2">Leaf extractions</tissue>
    </source>
</reference>
<dbReference type="OMA" id="NDHEDIR"/>
<proteinExistence type="predicted"/>
<sequence length="172" mass="19858">MNTVRDGKSETVPVPFPWATNRRATVHSMNYLLSNRIFTITGEVQCKKCEKVFEIEYDLRGKFLEVGNFIAQNKATMHDRAPHEWMSPVLPKCRFCNQENSAKPVISAKKKKINWLFLLLGQTLGCLTLKQLKYFCAHTKIHRTGAKDRILYYTYLGLCKQLDPTGPFDISR</sequence>
<dbReference type="STRING" id="71139.A0A059AMX4"/>
<dbReference type="AlphaFoldDB" id="A0A059AMX4"/>
<dbReference type="InterPro" id="IPR055513">
    <property type="entry name" value="DUF7086"/>
</dbReference>
<dbReference type="PANTHER" id="PTHR34272:SF1">
    <property type="entry name" value="EXPRESSED PROTEIN"/>
    <property type="match status" value="1"/>
</dbReference>
<evidence type="ECO:0000313" key="2">
    <source>
        <dbReference type="EMBL" id="KCW55337.1"/>
    </source>
</evidence>
<accession>A0A059AMX4</accession>
<gene>
    <name evidence="2" type="ORF">EUGRSUZ_I01256</name>
</gene>
<evidence type="ECO:0000259" key="1">
    <source>
        <dbReference type="Pfam" id="PF23324"/>
    </source>
</evidence>
<dbReference type="Gramene" id="KCW55337">
    <property type="protein sequence ID" value="KCW55337"/>
    <property type="gene ID" value="EUGRSUZ_I01256"/>
</dbReference>
<dbReference type="eggNOG" id="ENOG502RK6X">
    <property type="taxonomic scope" value="Eukaryota"/>
</dbReference>
<protein>
    <recommendedName>
        <fullName evidence="1">DUF7086 domain-containing protein</fullName>
    </recommendedName>
</protein>
<dbReference type="Pfam" id="PF23324">
    <property type="entry name" value="DUF7086"/>
    <property type="match status" value="1"/>
</dbReference>
<name>A0A059AMX4_EUCGR</name>